<name>A0A9P2TD73_THEFU</name>
<gene>
    <name evidence="1" type="ORF">TM51_01238</name>
</gene>
<dbReference type="Proteomes" id="UP000014184">
    <property type="component" value="Unassembled WGS sequence"/>
</dbReference>
<keyword evidence="2" id="KW-1185">Reference proteome</keyword>
<proteinExistence type="predicted"/>
<reference evidence="1 2" key="1">
    <citation type="journal article" date="2013" name="Genome Announc.">
        <title>Draft Genome Sequence of the Lignocellulose Decomposer Thermobifida fusca Strain TM51.</title>
        <authorList>
            <person name="Toth A."/>
            <person name="Barna T."/>
            <person name="Nagy I."/>
            <person name="Horvath B."/>
            <person name="Nagy I."/>
            <person name="Tancsics A."/>
            <person name="Kriszt B."/>
            <person name="Baka E."/>
            <person name="Fekete C."/>
            <person name="Kukolya J."/>
        </authorList>
    </citation>
    <scope>NUCLEOTIDE SEQUENCE [LARGE SCALE GENOMIC DNA]</scope>
    <source>
        <strain evidence="1 2">TM51</strain>
    </source>
</reference>
<comment type="caution">
    <text evidence="1">The sequence shown here is derived from an EMBL/GenBank/DDBJ whole genome shotgun (WGS) entry which is preliminary data.</text>
</comment>
<dbReference type="AlphaFoldDB" id="A0A9P2TD73"/>
<accession>A0A9P2TD73</accession>
<protein>
    <submittedName>
        <fullName evidence="1">Uncharacterized protein</fullName>
    </submittedName>
</protein>
<dbReference type="EMBL" id="AOSG01000003">
    <property type="protein sequence ID" value="EOR72718.1"/>
    <property type="molecule type" value="Genomic_DNA"/>
</dbReference>
<organism evidence="1 2">
    <name type="scientific">Thermobifida fusca TM51</name>
    <dbReference type="NCBI Taxonomy" id="1169414"/>
    <lineage>
        <taxon>Bacteria</taxon>
        <taxon>Bacillati</taxon>
        <taxon>Actinomycetota</taxon>
        <taxon>Actinomycetes</taxon>
        <taxon>Streptosporangiales</taxon>
        <taxon>Nocardiopsidaceae</taxon>
        <taxon>Thermobifida</taxon>
    </lineage>
</organism>
<evidence type="ECO:0000313" key="2">
    <source>
        <dbReference type="Proteomes" id="UP000014184"/>
    </source>
</evidence>
<dbReference type="RefSeq" id="WP_016188046.1">
    <property type="nucleotide sequence ID" value="NZ_AOSG01000003.1"/>
</dbReference>
<sequence>MHVGIQEALRQLQQAIHDARVSFDCIALEDLERAHIHAITARTALDAAENAIRTALDEQQRPEASTDDSSPS</sequence>
<evidence type="ECO:0000313" key="1">
    <source>
        <dbReference type="EMBL" id="EOR72718.1"/>
    </source>
</evidence>